<dbReference type="InterPro" id="IPR001623">
    <property type="entry name" value="DnaJ_domain"/>
</dbReference>
<dbReference type="eggNOG" id="COG0484">
    <property type="taxonomic scope" value="Bacteria"/>
</dbReference>
<dbReference type="Pfam" id="PF00226">
    <property type="entry name" value="DnaJ"/>
    <property type="match status" value="1"/>
</dbReference>
<dbReference type="CDD" id="cd06257">
    <property type="entry name" value="DnaJ"/>
    <property type="match status" value="1"/>
</dbReference>
<gene>
    <name evidence="7" type="ORF">Mic7113_2210</name>
</gene>
<dbReference type="STRING" id="1173027.Mic7113_2210"/>
<reference evidence="7 8" key="1">
    <citation type="submission" date="2012-06" db="EMBL/GenBank/DDBJ databases">
        <title>Finished chromosome of genome of Microcoleus sp. PCC 7113.</title>
        <authorList>
            <consortium name="US DOE Joint Genome Institute"/>
            <person name="Gugger M."/>
            <person name="Coursin T."/>
            <person name="Rippka R."/>
            <person name="Tandeau De Marsac N."/>
            <person name="Huntemann M."/>
            <person name="Wei C.-L."/>
            <person name="Han J."/>
            <person name="Detter J.C."/>
            <person name="Han C."/>
            <person name="Tapia R."/>
            <person name="Chen A."/>
            <person name="Kyrpides N."/>
            <person name="Mavromatis K."/>
            <person name="Markowitz V."/>
            <person name="Szeto E."/>
            <person name="Ivanova N."/>
            <person name="Pagani I."/>
            <person name="Pati A."/>
            <person name="Goodwin L."/>
            <person name="Nordberg H.P."/>
            <person name="Cantor M.N."/>
            <person name="Hua S.X."/>
            <person name="Woyke T."/>
            <person name="Kerfeld C.A."/>
        </authorList>
    </citation>
    <scope>NUCLEOTIDE SEQUENCE [LARGE SCALE GENOMIC DNA]</scope>
    <source>
        <strain evidence="7 8">PCC 7113</strain>
    </source>
</reference>
<keyword evidence="8" id="KW-1185">Reference proteome</keyword>
<proteinExistence type="predicted"/>
<dbReference type="RefSeq" id="WP_015182176.1">
    <property type="nucleotide sequence ID" value="NC_019738.1"/>
</dbReference>
<dbReference type="Proteomes" id="UP000010471">
    <property type="component" value="Chromosome"/>
</dbReference>
<dbReference type="KEGG" id="mic:Mic7113_2210"/>
<dbReference type="eggNOG" id="COG0457">
    <property type="taxonomic scope" value="Bacteria"/>
</dbReference>
<evidence type="ECO:0000256" key="3">
    <source>
        <dbReference type="PROSITE-ProRule" id="PRU00339"/>
    </source>
</evidence>
<dbReference type="InterPro" id="IPR019734">
    <property type="entry name" value="TPR_rpt"/>
</dbReference>
<feature type="domain" description="J" evidence="6">
    <location>
        <begin position="6"/>
        <end position="71"/>
    </location>
</feature>
<feature type="transmembrane region" description="Helical" evidence="5">
    <location>
        <begin position="380"/>
        <end position="399"/>
    </location>
</feature>
<feature type="transmembrane region" description="Helical" evidence="5">
    <location>
        <begin position="290"/>
        <end position="311"/>
    </location>
</feature>
<evidence type="ECO:0000256" key="4">
    <source>
        <dbReference type="SAM" id="Coils"/>
    </source>
</evidence>
<dbReference type="InterPro" id="IPR011990">
    <property type="entry name" value="TPR-like_helical_dom_sf"/>
</dbReference>
<keyword evidence="5" id="KW-0812">Transmembrane</keyword>
<dbReference type="PANTHER" id="PTHR45188:SF2">
    <property type="entry name" value="DNAJ HOMOLOG SUBFAMILY C MEMBER 7"/>
    <property type="match status" value="1"/>
</dbReference>
<feature type="repeat" description="TPR" evidence="3">
    <location>
        <begin position="119"/>
        <end position="152"/>
    </location>
</feature>
<feature type="repeat" description="TPR" evidence="3">
    <location>
        <begin position="85"/>
        <end position="118"/>
    </location>
</feature>
<keyword evidence="1" id="KW-0677">Repeat</keyword>
<keyword evidence="5" id="KW-1133">Transmembrane helix</keyword>
<sequence>MQDSRDYYKILQVKKNATPEEIKEAYRRLAREHHPDLHPGNPAAEERFKEICQAYEVLSDSVQRTLYDQQLNPTFRESHKAGKTHQDYYVRAVAKALEKDYQGAVEDYTQAIELNPHFVEAYIKRGATLYNMGDARGALKDCSQAIRLNPNSSDAYYYQGRARYKLGYTQAAIEAYTQAIAKEPDFAQAYYHRGLANNDLKELANAAEDLRKAAALFHEQGDRNGYRLAQDTLRSITGTSAKLKTSKKNPIRWVKIVLNDTFRAFFYLALNPAGGMLPGMLYLDKPQVMAVGIMFEAIANLCFVGGAYLGWREQFNSSLLDLFLVGLVPFVTLIVLVGIARLIGRCRGSLAGDIFLAGASLLPVGFLALASGISSLLGSQIMLILTVFFSCYTILMLYSGCTQIANLSEKVAALFVPMLLLVSGWLSYFAFTAIQS</sequence>
<dbReference type="PROSITE" id="PS50005">
    <property type="entry name" value="TPR"/>
    <property type="match status" value="3"/>
</dbReference>
<feature type="transmembrane region" description="Helical" evidence="5">
    <location>
        <begin position="355"/>
        <end position="374"/>
    </location>
</feature>
<dbReference type="InterPro" id="IPR036869">
    <property type="entry name" value="J_dom_sf"/>
</dbReference>
<accession>K9WE33</accession>
<dbReference type="OrthoDB" id="9779889at2"/>
<evidence type="ECO:0000313" key="7">
    <source>
        <dbReference type="EMBL" id="AFZ18024.1"/>
    </source>
</evidence>
<evidence type="ECO:0000313" key="8">
    <source>
        <dbReference type="Proteomes" id="UP000010471"/>
    </source>
</evidence>
<feature type="transmembrane region" description="Helical" evidence="5">
    <location>
        <begin position="323"/>
        <end position="343"/>
    </location>
</feature>
<dbReference type="Pfam" id="PF13414">
    <property type="entry name" value="TPR_11"/>
    <property type="match status" value="2"/>
</dbReference>
<protein>
    <submittedName>
        <fullName evidence="7">DnaJ-class molecular chaperone with C-terminal Zn finger domain</fullName>
    </submittedName>
</protein>
<dbReference type="Gene3D" id="1.25.40.10">
    <property type="entry name" value="Tetratricopeptide repeat domain"/>
    <property type="match status" value="2"/>
</dbReference>
<dbReference type="PRINTS" id="PR00625">
    <property type="entry name" value="JDOMAIN"/>
</dbReference>
<keyword evidence="2 3" id="KW-0802">TPR repeat</keyword>
<feature type="transmembrane region" description="Helical" evidence="5">
    <location>
        <begin position="264"/>
        <end position="283"/>
    </location>
</feature>
<dbReference type="PANTHER" id="PTHR45188">
    <property type="entry name" value="DNAJ PROTEIN P58IPK HOMOLOG"/>
    <property type="match status" value="1"/>
</dbReference>
<feature type="repeat" description="TPR" evidence="3">
    <location>
        <begin position="153"/>
        <end position="186"/>
    </location>
</feature>
<dbReference type="PROSITE" id="PS00636">
    <property type="entry name" value="DNAJ_1"/>
    <property type="match status" value="1"/>
</dbReference>
<dbReference type="AlphaFoldDB" id="K9WE33"/>
<dbReference type="SMART" id="SM00271">
    <property type="entry name" value="DnaJ"/>
    <property type="match status" value="1"/>
</dbReference>
<evidence type="ECO:0000256" key="2">
    <source>
        <dbReference type="ARBA" id="ARBA00022803"/>
    </source>
</evidence>
<name>K9WE33_9CYAN</name>
<dbReference type="HOGENOM" id="CLU_628385_0_0_3"/>
<evidence type="ECO:0000259" key="6">
    <source>
        <dbReference type="PROSITE" id="PS50076"/>
    </source>
</evidence>
<keyword evidence="4" id="KW-0175">Coiled coil</keyword>
<keyword evidence="5" id="KW-0472">Membrane</keyword>
<dbReference type="Gene3D" id="1.10.287.110">
    <property type="entry name" value="DnaJ domain"/>
    <property type="match status" value="1"/>
</dbReference>
<organism evidence="7 8">
    <name type="scientific">Allocoleopsis franciscana PCC 7113</name>
    <dbReference type="NCBI Taxonomy" id="1173027"/>
    <lineage>
        <taxon>Bacteria</taxon>
        <taxon>Bacillati</taxon>
        <taxon>Cyanobacteriota</taxon>
        <taxon>Cyanophyceae</taxon>
        <taxon>Coleofasciculales</taxon>
        <taxon>Coleofasciculaceae</taxon>
        <taxon>Allocoleopsis</taxon>
        <taxon>Allocoleopsis franciscana</taxon>
    </lineage>
</organism>
<dbReference type="EMBL" id="CP003630">
    <property type="protein sequence ID" value="AFZ18024.1"/>
    <property type="molecule type" value="Genomic_DNA"/>
</dbReference>
<dbReference type="SUPFAM" id="SSF48452">
    <property type="entry name" value="TPR-like"/>
    <property type="match status" value="1"/>
</dbReference>
<dbReference type="PROSITE" id="PS50076">
    <property type="entry name" value="DNAJ_2"/>
    <property type="match status" value="1"/>
</dbReference>
<feature type="coiled-coil region" evidence="4">
    <location>
        <begin position="193"/>
        <end position="220"/>
    </location>
</feature>
<evidence type="ECO:0000256" key="5">
    <source>
        <dbReference type="SAM" id="Phobius"/>
    </source>
</evidence>
<evidence type="ECO:0000256" key="1">
    <source>
        <dbReference type="ARBA" id="ARBA00022737"/>
    </source>
</evidence>
<dbReference type="SUPFAM" id="SSF46565">
    <property type="entry name" value="Chaperone J-domain"/>
    <property type="match status" value="1"/>
</dbReference>
<dbReference type="InterPro" id="IPR018253">
    <property type="entry name" value="DnaJ_domain_CS"/>
</dbReference>
<dbReference type="SMART" id="SM00028">
    <property type="entry name" value="TPR"/>
    <property type="match status" value="4"/>
</dbReference>
<feature type="transmembrane region" description="Helical" evidence="5">
    <location>
        <begin position="411"/>
        <end position="431"/>
    </location>
</feature>